<keyword evidence="2" id="KW-1185">Reference proteome</keyword>
<dbReference type="InterPro" id="IPR036397">
    <property type="entry name" value="RNaseH_sf"/>
</dbReference>
<dbReference type="Gene3D" id="3.30.420.10">
    <property type="entry name" value="Ribonuclease H-like superfamily/Ribonuclease H"/>
    <property type="match status" value="1"/>
</dbReference>
<gene>
    <name evidence="1" type="primary">NCL1_47329</name>
    <name evidence="1" type="ORF">TNCV_1997981</name>
</gene>
<evidence type="ECO:0000313" key="1">
    <source>
        <dbReference type="EMBL" id="GFX97066.1"/>
    </source>
</evidence>
<comment type="caution">
    <text evidence="1">The sequence shown here is derived from an EMBL/GenBank/DDBJ whole genome shotgun (WGS) entry which is preliminary data.</text>
</comment>
<accession>A0A8X6UXZ4</accession>
<dbReference type="GO" id="GO:0003676">
    <property type="term" value="F:nucleic acid binding"/>
    <property type="evidence" value="ECO:0007669"/>
    <property type="project" value="InterPro"/>
</dbReference>
<proteinExistence type="predicted"/>
<protein>
    <submittedName>
        <fullName evidence="1">Uncharacterized protein</fullName>
    </submittedName>
</protein>
<dbReference type="PANTHER" id="PTHR47326">
    <property type="entry name" value="TRANSPOSABLE ELEMENT TC3 TRANSPOSASE-LIKE PROTEIN"/>
    <property type="match status" value="1"/>
</dbReference>
<dbReference type="EMBL" id="BMAU01021195">
    <property type="protein sequence ID" value="GFX97066.1"/>
    <property type="molecule type" value="Genomic_DNA"/>
</dbReference>
<dbReference type="PANTHER" id="PTHR47326:SF1">
    <property type="entry name" value="HTH PSQ-TYPE DOMAIN-CONTAINING PROTEIN"/>
    <property type="match status" value="1"/>
</dbReference>
<evidence type="ECO:0000313" key="2">
    <source>
        <dbReference type="Proteomes" id="UP000887159"/>
    </source>
</evidence>
<organism evidence="1 2">
    <name type="scientific">Trichonephila clavipes</name>
    <name type="common">Golden silk orbweaver</name>
    <name type="synonym">Nephila clavipes</name>
    <dbReference type="NCBI Taxonomy" id="2585209"/>
    <lineage>
        <taxon>Eukaryota</taxon>
        <taxon>Metazoa</taxon>
        <taxon>Ecdysozoa</taxon>
        <taxon>Arthropoda</taxon>
        <taxon>Chelicerata</taxon>
        <taxon>Arachnida</taxon>
        <taxon>Araneae</taxon>
        <taxon>Araneomorphae</taxon>
        <taxon>Entelegynae</taxon>
        <taxon>Araneoidea</taxon>
        <taxon>Nephilidae</taxon>
        <taxon>Trichonephila</taxon>
    </lineage>
</organism>
<dbReference type="Proteomes" id="UP000887159">
    <property type="component" value="Unassembled WGS sequence"/>
</dbReference>
<sequence length="149" mass="16806">MCFQHDGAPAHFSADVRSASDTAYPGRWIGRGGPVNWPTRSPYHSCLDFFLWGHMKSLVYASPVDSDESLVERIAVIAGDIRDMTGVFANVRHSFRWQCGLASLLVVVFASSFCDSARKSCVYHFLRVIIHSTFIHTHYVRTSNCFLLF</sequence>
<name>A0A8X6UXZ4_TRICX</name>
<reference evidence="1" key="1">
    <citation type="submission" date="2020-08" db="EMBL/GenBank/DDBJ databases">
        <title>Multicomponent nature underlies the extraordinary mechanical properties of spider dragline silk.</title>
        <authorList>
            <person name="Kono N."/>
            <person name="Nakamura H."/>
            <person name="Mori M."/>
            <person name="Yoshida Y."/>
            <person name="Ohtoshi R."/>
            <person name="Malay A.D."/>
            <person name="Moran D.A.P."/>
            <person name="Tomita M."/>
            <person name="Numata K."/>
            <person name="Arakawa K."/>
        </authorList>
    </citation>
    <scope>NUCLEOTIDE SEQUENCE</scope>
</reference>
<dbReference type="AlphaFoldDB" id="A0A8X6UXZ4"/>